<sequence>MNWVKTWLALTITIIVLLSANALAVTITEGVTTTQDNAPLQTQQSANPVLVDTGMTPLTQQGSGDTGSVTYLLSLIEPEQAINENKTGVPINGPNPTVLIPPPPSQPSEGQPSVGIPHGYITIPWWLIEFIQDNWWLLLLLIVLIIALYLYMKHREGVSIEIELPKWAY</sequence>
<protein>
    <submittedName>
        <fullName evidence="2">Uncharacterized protein</fullName>
    </submittedName>
</protein>
<keyword evidence="1" id="KW-1133">Transmembrane helix</keyword>
<geneLocation type="plasmid" evidence="2">
    <name>hyperthermophilic archaeal plasmid 1</name>
</geneLocation>
<proteinExistence type="predicted"/>
<accession>D9CGE0</accession>
<keyword evidence="2" id="KW-0614">Plasmid</keyword>
<evidence type="ECO:0000256" key="1">
    <source>
        <dbReference type="SAM" id="Phobius"/>
    </source>
</evidence>
<keyword evidence="1" id="KW-0812">Transmembrane</keyword>
<gene>
    <name evidence="2" type="ORF">pHA1_gp16</name>
</gene>
<feature type="transmembrane region" description="Helical" evidence="1">
    <location>
        <begin position="135"/>
        <end position="152"/>
    </location>
</feature>
<name>D9CGE0_9ARCH</name>
<evidence type="ECO:0000313" key="2">
    <source>
        <dbReference type="EMBL" id="ADJ54294.1"/>
    </source>
</evidence>
<dbReference type="AlphaFoldDB" id="D9CGE0"/>
<dbReference type="EMBL" id="GU722198">
    <property type="protein sequence ID" value="ADJ54294.1"/>
    <property type="molecule type" value="Genomic_DNA"/>
</dbReference>
<reference evidence="2" key="1">
    <citation type="journal article" date="2010" name="Environ. Microbiol.">
        <title>Metagenomic analyses of novel viruses and plasmids from a cultured environmental sample of hyperthermophilic neutrophiles.</title>
        <authorList>
            <person name="Garrett R.A."/>
            <person name="Prangishvili D."/>
            <person name="Shah S.A."/>
            <person name="Reuter M."/>
            <person name="Stetter K.O."/>
            <person name="Peng X."/>
        </authorList>
    </citation>
    <scope>NUCLEOTIDE SEQUENCE</scope>
    <source>
        <plasmid evidence="2">hyperthermophilic archaeal plasmid 1</plasmid>
    </source>
</reference>
<keyword evidence="1" id="KW-0472">Membrane</keyword>
<organism evidence="2">
    <name type="scientific">archaeon enrichment culture clone 1(2010)</name>
    <dbReference type="NCBI Taxonomy" id="795325"/>
    <lineage>
        <taxon>Archaea</taxon>
        <taxon>environmental samples</taxon>
    </lineage>
</organism>